<comment type="caution">
    <text evidence="1">The sequence shown here is derived from an EMBL/GenBank/DDBJ whole genome shotgun (WGS) entry which is preliminary data.</text>
</comment>
<dbReference type="Proteomes" id="UP001140562">
    <property type="component" value="Unassembled WGS sequence"/>
</dbReference>
<gene>
    <name evidence="1" type="ORF">N0V87_001100</name>
</gene>
<sequence length="211" mass="23767">MTDPSSASPFLRLPLELRYSIYDHLCTPEPRSYPIRAPSPITSASLTFLPLPLLLTSRHLLAEISTYYFTRCTFRFVAQSFRTATSRSSATQHIVQNMRRAELLLLPGTMKATPSDPWPSVMVKSMSPKWLGEQVSLLKDEAMQLRTVVVSIRRVSWDHAWSMREEMEALLKPLEELKGRVDFEVGEVSGPASIEEDMGIELAGVLGRLNS</sequence>
<evidence type="ECO:0008006" key="3">
    <source>
        <dbReference type="Google" id="ProtNLM"/>
    </source>
</evidence>
<name>A0A9W9C3Q5_9PLEO</name>
<protein>
    <recommendedName>
        <fullName evidence="3">F-box domain-containing protein</fullName>
    </recommendedName>
</protein>
<dbReference type="EMBL" id="JAPEUV010000006">
    <property type="protein sequence ID" value="KAJ4342481.1"/>
    <property type="molecule type" value="Genomic_DNA"/>
</dbReference>
<keyword evidence="2" id="KW-1185">Reference proteome</keyword>
<organism evidence="1 2">
    <name type="scientific">Didymella glomerata</name>
    <dbReference type="NCBI Taxonomy" id="749621"/>
    <lineage>
        <taxon>Eukaryota</taxon>
        <taxon>Fungi</taxon>
        <taxon>Dikarya</taxon>
        <taxon>Ascomycota</taxon>
        <taxon>Pezizomycotina</taxon>
        <taxon>Dothideomycetes</taxon>
        <taxon>Pleosporomycetidae</taxon>
        <taxon>Pleosporales</taxon>
        <taxon>Pleosporineae</taxon>
        <taxon>Didymellaceae</taxon>
        <taxon>Didymella</taxon>
    </lineage>
</organism>
<dbReference type="OrthoDB" id="2951834at2759"/>
<reference evidence="1" key="1">
    <citation type="submission" date="2022-10" db="EMBL/GenBank/DDBJ databases">
        <title>Tapping the CABI collections for fungal endophytes: first genome assemblies for Collariella, Neodidymelliopsis, Ascochyta clinopodiicola, Didymella pomorum, Didymosphaeria variabile, Neocosmospora piperis and Neocucurbitaria cava.</title>
        <authorList>
            <person name="Hill R."/>
        </authorList>
    </citation>
    <scope>NUCLEOTIDE SEQUENCE</scope>
    <source>
        <strain evidence="1">IMI 360193</strain>
    </source>
</reference>
<evidence type="ECO:0000313" key="2">
    <source>
        <dbReference type="Proteomes" id="UP001140562"/>
    </source>
</evidence>
<dbReference type="AlphaFoldDB" id="A0A9W9C3Q5"/>
<evidence type="ECO:0000313" key="1">
    <source>
        <dbReference type="EMBL" id="KAJ4342481.1"/>
    </source>
</evidence>
<proteinExistence type="predicted"/>
<accession>A0A9W9C3Q5</accession>